<comment type="similarity">
    <text evidence="2">Belongs to the major facilitator superfamily. TCR/Tet family.</text>
</comment>
<keyword evidence="5 9" id="KW-0812">Transmembrane</keyword>
<name>A0A895Y4R7_9ACTN</name>
<feature type="transmembrane region" description="Helical" evidence="9">
    <location>
        <begin position="113"/>
        <end position="134"/>
    </location>
</feature>
<sequence>MSPPASPAGPVSPLPPRRLIRTVVAGLLTAVFLAALDATVMATALPTIVGGFGGLDQYAWVVSAYLLTSTAVMPLYGALSDRYGRRAVLRLAVLLFLLGSLLCAGAQEMSQLIAFRGVQGLGAGGLLVLATTIISDLVPPRERARYQGLIGAVFGLASLAGPVLGGVLAEYEWRLIFLLNLPLGLLALLVTERVLRRVPSPPRSARRINYFGALLLVGGVACLLLTATWGGRTYPWRSTEIVALAGSGVLLLGCWALKERWSREPLLPVSLFGRPTFAIGGLISCCFGAAMFGAITYLPIYLQVVQGHPPIAAGVLLLPLMGGIVLASLIGGRLITRFGRYKWVTVTGATLMSGGTLATLTLRVESAPEQLAGILALLGAGIGLLLQPLIVTMQHGLARTQLGVATAAGTFLRQLGGVFGVAALGAVLTGWLSQTVGAQVVGLLREPQRIATLPEPLLTEVRVAVVDGLHAAFAVATGFGLLCLLLTLALPDRQIGPRRAEPAPSTPAPAPANTGGN</sequence>
<dbReference type="GO" id="GO:0005886">
    <property type="term" value="C:plasma membrane"/>
    <property type="evidence" value="ECO:0007669"/>
    <property type="project" value="UniProtKB-SubCell"/>
</dbReference>
<feature type="region of interest" description="Disordered" evidence="8">
    <location>
        <begin position="497"/>
        <end position="517"/>
    </location>
</feature>
<reference evidence="11" key="1">
    <citation type="submission" date="2021-02" db="EMBL/GenBank/DDBJ databases">
        <title>Natrosporangium hydrolyticum gen. nov., sp. nov, a haloalkaliphilic actinobacterium from a soda solonchak soil.</title>
        <authorList>
            <person name="Sorokin D.Y."/>
            <person name="Khijniak T.V."/>
            <person name="Zakharycheva A.P."/>
            <person name="Boueva O.V."/>
            <person name="Ariskina E.V."/>
            <person name="Hahnke R.L."/>
            <person name="Bunk B."/>
            <person name="Sproer C."/>
            <person name="Schumann P."/>
            <person name="Evtushenko L.I."/>
            <person name="Kublanov I.V."/>
        </authorList>
    </citation>
    <scope>NUCLEOTIDE SEQUENCE</scope>
    <source>
        <strain evidence="11">DSM 106523</strain>
    </source>
</reference>
<dbReference type="EMBL" id="CP070499">
    <property type="protein sequence ID" value="QSB12694.1"/>
    <property type="molecule type" value="Genomic_DNA"/>
</dbReference>
<dbReference type="FunFam" id="1.20.1720.10:FF:000004">
    <property type="entry name" value="EmrB/QacA family drug resistance transporter"/>
    <property type="match status" value="1"/>
</dbReference>
<accession>A0A895Y4R7</accession>
<feature type="transmembrane region" description="Helical" evidence="9">
    <location>
        <begin position="207"/>
        <end position="229"/>
    </location>
</feature>
<feature type="transmembrane region" description="Helical" evidence="9">
    <location>
        <begin position="277"/>
        <end position="299"/>
    </location>
</feature>
<proteinExistence type="inferred from homology"/>
<feature type="transmembrane region" description="Helical" evidence="9">
    <location>
        <begin position="343"/>
        <end position="364"/>
    </location>
</feature>
<dbReference type="InterPro" id="IPR036259">
    <property type="entry name" value="MFS_trans_sf"/>
</dbReference>
<dbReference type="Gene3D" id="1.20.1720.10">
    <property type="entry name" value="Multidrug resistance protein D"/>
    <property type="match status" value="1"/>
</dbReference>
<feature type="transmembrane region" description="Helical" evidence="9">
    <location>
        <begin position="311"/>
        <end position="331"/>
    </location>
</feature>
<gene>
    <name evidence="11" type="ORF">JQS43_13395</name>
</gene>
<feature type="transmembrane region" description="Helical" evidence="9">
    <location>
        <begin position="58"/>
        <end position="76"/>
    </location>
</feature>
<dbReference type="RefSeq" id="WP_239674734.1">
    <property type="nucleotide sequence ID" value="NZ_CP070499.1"/>
</dbReference>
<dbReference type="PROSITE" id="PS50850">
    <property type="entry name" value="MFS"/>
    <property type="match status" value="1"/>
</dbReference>
<feature type="transmembrane region" description="Helical" evidence="9">
    <location>
        <begin position="146"/>
        <end position="169"/>
    </location>
</feature>
<comment type="subcellular location">
    <subcellularLocation>
        <location evidence="1">Cell membrane</location>
        <topology evidence="1">Multi-pass membrane protein</topology>
    </subcellularLocation>
</comment>
<evidence type="ECO:0000256" key="5">
    <source>
        <dbReference type="ARBA" id="ARBA00022692"/>
    </source>
</evidence>
<organism evidence="11 12">
    <name type="scientific">Natronosporangium hydrolyticum</name>
    <dbReference type="NCBI Taxonomy" id="2811111"/>
    <lineage>
        <taxon>Bacteria</taxon>
        <taxon>Bacillati</taxon>
        <taxon>Actinomycetota</taxon>
        <taxon>Actinomycetes</taxon>
        <taxon>Micromonosporales</taxon>
        <taxon>Micromonosporaceae</taxon>
        <taxon>Natronosporangium</taxon>
    </lineage>
</organism>
<evidence type="ECO:0000313" key="11">
    <source>
        <dbReference type="EMBL" id="QSB12694.1"/>
    </source>
</evidence>
<dbReference type="AlphaFoldDB" id="A0A895Y4R7"/>
<evidence type="ECO:0000256" key="7">
    <source>
        <dbReference type="ARBA" id="ARBA00023136"/>
    </source>
</evidence>
<evidence type="ECO:0000256" key="2">
    <source>
        <dbReference type="ARBA" id="ARBA00007520"/>
    </source>
</evidence>
<keyword evidence="7 9" id="KW-0472">Membrane</keyword>
<feature type="transmembrane region" description="Helical" evidence="9">
    <location>
        <begin position="469"/>
        <end position="490"/>
    </location>
</feature>
<feature type="transmembrane region" description="Helical" evidence="9">
    <location>
        <begin position="411"/>
        <end position="432"/>
    </location>
</feature>
<feature type="transmembrane region" description="Helical" evidence="9">
    <location>
        <begin position="88"/>
        <end position="107"/>
    </location>
</feature>
<dbReference type="PRINTS" id="PR01036">
    <property type="entry name" value="TCRTETB"/>
</dbReference>
<dbReference type="InterPro" id="IPR004638">
    <property type="entry name" value="EmrB-like"/>
</dbReference>
<dbReference type="PANTHER" id="PTHR23501">
    <property type="entry name" value="MAJOR FACILITATOR SUPERFAMILY"/>
    <property type="match status" value="1"/>
</dbReference>
<dbReference type="PANTHER" id="PTHR23501:SF197">
    <property type="entry name" value="COMD"/>
    <property type="match status" value="1"/>
</dbReference>
<feature type="transmembrane region" description="Helical" evidence="9">
    <location>
        <begin position="241"/>
        <end position="257"/>
    </location>
</feature>
<dbReference type="Gene3D" id="1.20.1250.20">
    <property type="entry name" value="MFS general substrate transporter like domains"/>
    <property type="match status" value="1"/>
</dbReference>
<keyword evidence="12" id="KW-1185">Reference proteome</keyword>
<dbReference type="GO" id="GO:0022857">
    <property type="term" value="F:transmembrane transporter activity"/>
    <property type="evidence" value="ECO:0007669"/>
    <property type="project" value="InterPro"/>
</dbReference>
<protein>
    <submittedName>
        <fullName evidence="11">DHA2 family efflux MFS transporter permease subunit</fullName>
    </submittedName>
</protein>
<evidence type="ECO:0000256" key="6">
    <source>
        <dbReference type="ARBA" id="ARBA00022989"/>
    </source>
</evidence>
<evidence type="ECO:0000256" key="4">
    <source>
        <dbReference type="ARBA" id="ARBA00022475"/>
    </source>
</evidence>
<evidence type="ECO:0000259" key="10">
    <source>
        <dbReference type="PROSITE" id="PS50850"/>
    </source>
</evidence>
<dbReference type="SUPFAM" id="SSF103473">
    <property type="entry name" value="MFS general substrate transporter"/>
    <property type="match status" value="1"/>
</dbReference>
<evidence type="ECO:0000256" key="3">
    <source>
        <dbReference type="ARBA" id="ARBA00022448"/>
    </source>
</evidence>
<keyword evidence="6 9" id="KW-1133">Transmembrane helix</keyword>
<dbReference type="InterPro" id="IPR011701">
    <property type="entry name" value="MFS"/>
</dbReference>
<dbReference type="InterPro" id="IPR020846">
    <property type="entry name" value="MFS_dom"/>
</dbReference>
<keyword evidence="4" id="KW-1003">Cell membrane</keyword>
<dbReference type="NCBIfam" id="TIGR00711">
    <property type="entry name" value="efflux_EmrB"/>
    <property type="match status" value="1"/>
</dbReference>
<evidence type="ECO:0000256" key="9">
    <source>
        <dbReference type="SAM" id="Phobius"/>
    </source>
</evidence>
<dbReference type="Proteomes" id="UP000662857">
    <property type="component" value="Chromosome"/>
</dbReference>
<feature type="transmembrane region" description="Helical" evidence="9">
    <location>
        <begin position="370"/>
        <end position="391"/>
    </location>
</feature>
<feature type="domain" description="Major facilitator superfamily (MFS) profile" evidence="10">
    <location>
        <begin position="23"/>
        <end position="495"/>
    </location>
</feature>
<dbReference type="KEGG" id="nhy:JQS43_13395"/>
<evidence type="ECO:0000313" key="12">
    <source>
        <dbReference type="Proteomes" id="UP000662857"/>
    </source>
</evidence>
<evidence type="ECO:0000256" key="1">
    <source>
        <dbReference type="ARBA" id="ARBA00004651"/>
    </source>
</evidence>
<evidence type="ECO:0000256" key="8">
    <source>
        <dbReference type="SAM" id="MobiDB-lite"/>
    </source>
</evidence>
<dbReference type="Pfam" id="PF07690">
    <property type="entry name" value="MFS_1"/>
    <property type="match status" value="1"/>
</dbReference>
<feature type="transmembrane region" description="Helical" evidence="9">
    <location>
        <begin position="175"/>
        <end position="195"/>
    </location>
</feature>
<keyword evidence="3" id="KW-0813">Transport</keyword>